<dbReference type="GO" id="GO:0006629">
    <property type="term" value="P:lipid metabolic process"/>
    <property type="evidence" value="ECO:0007669"/>
    <property type="project" value="InterPro"/>
</dbReference>
<dbReference type="PROSITE" id="PS50244">
    <property type="entry name" value="S5A_REDUCTASE"/>
    <property type="match status" value="1"/>
</dbReference>
<dbReference type="KEGG" id="more:E1B28_011958"/>
<dbReference type="GO" id="GO:0016020">
    <property type="term" value="C:membrane"/>
    <property type="evidence" value="ECO:0007669"/>
    <property type="project" value="UniProtKB-SubCell"/>
</dbReference>
<feature type="transmembrane region" description="Helical" evidence="6">
    <location>
        <begin position="27"/>
        <end position="43"/>
    </location>
</feature>
<dbReference type="OrthoDB" id="5788137at2759"/>
<evidence type="ECO:0000259" key="7">
    <source>
        <dbReference type="Pfam" id="PF02544"/>
    </source>
</evidence>
<dbReference type="InterPro" id="IPR039357">
    <property type="entry name" value="SRD5A/TECR"/>
</dbReference>
<evidence type="ECO:0000256" key="5">
    <source>
        <dbReference type="ARBA" id="ARBA00023136"/>
    </source>
</evidence>
<reference evidence="8" key="1">
    <citation type="journal article" date="2021" name="Genome Biol. Evol.">
        <title>The assembled and annotated genome of the fairy-ring fungus Marasmius oreades.</title>
        <authorList>
            <person name="Hiltunen M."/>
            <person name="Ament-Velasquez S.L."/>
            <person name="Johannesson H."/>
        </authorList>
    </citation>
    <scope>NUCLEOTIDE SEQUENCE</scope>
    <source>
        <strain evidence="8">03SP1</strain>
    </source>
</reference>
<evidence type="ECO:0000256" key="4">
    <source>
        <dbReference type="ARBA" id="ARBA00022989"/>
    </source>
</evidence>
<protein>
    <recommendedName>
        <fullName evidence="7">3-oxo-5-alpha-steroid 4-dehydrogenase C-terminal domain-containing protein</fullName>
    </recommendedName>
</protein>
<feature type="transmembrane region" description="Helical" evidence="6">
    <location>
        <begin position="128"/>
        <end position="147"/>
    </location>
</feature>
<evidence type="ECO:0000256" key="1">
    <source>
        <dbReference type="ARBA" id="ARBA00004141"/>
    </source>
</evidence>
<dbReference type="PANTHER" id="PTHR10556:SF43">
    <property type="entry name" value="STEROID 5-ALPHA-REDUCTASE DET2"/>
    <property type="match status" value="1"/>
</dbReference>
<dbReference type="EMBL" id="CM032188">
    <property type="protein sequence ID" value="KAG7087909.1"/>
    <property type="molecule type" value="Genomic_DNA"/>
</dbReference>
<evidence type="ECO:0000256" key="3">
    <source>
        <dbReference type="ARBA" id="ARBA00022692"/>
    </source>
</evidence>
<dbReference type="RefSeq" id="XP_043004380.1">
    <property type="nucleotide sequence ID" value="XM_043157015.1"/>
</dbReference>
<name>A0A9P7RQK7_9AGAR</name>
<evidence type="ECO:0000256" key="2">
    <source>
        <dbReference type="ARBA" id="ARBA00007742"/>
    </source>
</evidence>
<comment type="similarity">
    <text evidence="2">Belongs to the steroid 5-alpha reductase family.</text>
</comment>
<gene>
    <name evidence="8" type="ORF">E1B28_011958</name>
</gene>
<keyword evidence="3 6" id="KW-0812">Transmembrane</keyword>
<feature type="domain" description="3-oxo-5-alpha-steroid 4-dehydrogenase C-terminal" evidence="7">
    <location>
        <begin position="131"/>
        <end position="253"/>
    </location>
</feature>
<comment type="subcellular location">
    <subcellularLocation>
        <location evidence="1">Membrane</location>
        <topology evidence="1">Multi-pass membrane protein</topology>
    </subcellularLocation>
</comment>
<feature type="domain" description="3-oxo-5-alpha-steroid 4-dehydrogenase C-terminal" evidence="7">
    <location>
        <begin position="294"/>
        <end position="342"/>
    </location>
</feature>
<evidence type="ECO:0000256" key="6">
    <source>
        <dbReference type="SAM" id="Phobius"/>
    </source>
</evidence>
<evidence type="ECO:0000313" key="9">
    <source>
        <dbReference type="Proteomes" id="UP001049176"/>
    </source>
</evidence>
<keyword evidence="4 6" id="KW-1133">Transmembrane helix</keyword>
<accession>A0A9P7RQK7</accession>
<organism evidence="8 9">
    <name type="scientific">Marasmius oreades</name>
    <name type="common">fairy-ring Marasmius</name>
    <dbReference type="NCBI Taxonomy" id="181124"/>
    <lineage>
        <taxon>Eukaryota</taxon>
        <taxon>Fungi</taxon>
        <taxon>Dikarya</taxon>
        <taxon>Basidiomycota</taxon>
        <taxon>Agaricomycotina</taxon>
        <taxon>Agaricomycetes</taxon>
        <taxon>Agaricomycetidae</taxon>
        <taxon>Agaricales</taxon>
        <taxon>Marasmiineae</taxon>
        <taxon>Marasmiaceae</taxon>
        <taxon>Marasmius</taxon>
    </lineage>
</organism>
<proteinExistence type="inferred from homology"/>
<dbReference type="AlphaFoldDB" id="A0A9P7RQK7"/>
<dbReference type="Pfam" id="PF02544">
    <property type="entry name" value="Steroid_dh"/>
    <property type="match status" value="2"/>
</dbReference>
<feature type="transmembrane region" description="Helical" evidence="6">
    <location>
        <begin position="167"/>
        <end position="186"/>
    </location>
</feature>
<dbReference type="GeneID" id="66081033"/>
<sequence length="343" mass="38907">MSLSELLSEYISVPQARHIYDSTRKNFILLSIAAFVATFKIDAQFGRFSRGDGPMYVNAKIAWMIMEIFSPICCTLSFLAAPLSMPVLTPTSQLPLYPGQKVLLGLFLVHYGNRAIISPLRTPSRSKAHISVPFASILFNVVNGSLMGTYLNSPQARIWLAGKEKEWWWWAAITLWAAGFVGNIAHDEILFNLRRKTKGQSDKKNDDAKPGQPKQQGEHYAIPYGLLYKYITFPNYFCEWLEWLGFAIAASPVPISLSTLLHMSSPAAIANFPNLLVRLPSILRDFIQTPPMFFMGRFTPPWIFLLNEVLVMLPRAYRGHLWYKEKFGDAYPKERKIVVPGLL</sequence>
<dbReference type="GO" id="GO:0016627">
    <property type="term" value="F:oxidoreductase activity, acting on the CH-CH group of donors"/>
    <property type="evidence" value="ECO:0007669"/>
    <property type="project" value="InterPro"/>
</dbReference>
<dbReference type="Proteomes" id="UP001049176">
    <property type="component" value="Chromosome 8"/>
</dbReference>
<keyword evidence="9" id="KW-1185">Reference proteome</keyword>
<feature type="transmembrane region" description="Helical" evidence="6">
    <location>
        <begin position="64"/>
        <end position="85"/>
    </location>
</feature>
<evidence type="ECO:0000313" key="8">
    <source>
        <dbReference type="EMBL" id="KAG7087909.1"/>
    </source>
</evidence>
<dbReference type="PANTHER" id="PTHR10556">
    <property type="entry name" value="3-OXO-5-ALPHA-STEROID 4-DEHYDROGENASE"/>
    <property type="match status" value="1"/>
</dbReference>
<keyword evidence="5 6" id="KW-0472">Membrane</keyword>
<comment type="caution">
    <text evidence="8">The sequence shown here is derived from an EMBL/GenBank/DDBJ whole genome shotgun (WGS) entry which is preliminary data.</text>
</comment>
<dbReference type="InterPro" id="IPR001104">
    <property type="entry name" value="3-oxo-5_a-steroid_4-DH_C"/>
</dbReference>